<evidence type="ECO:0000256" key="1">
    <source>
        <dbReference type="ARBA" id="ARBA00022491"/>
    </source>
</evidence>
<dbReference type="PANTHER" id="PTHR30146">
    <property type="entry name" value="LACI-RELATED TRANSCRIPTIONAL REPRESSOR"/>
    <property type="match status" value="1"/>
</dbReference>
<reference evidence="6 7" key="1">
    <citation type="submission" date="2019-01" db="EMBL/GenBank/DDBJ databases">
        <title>Genome sequencing of strain FW100M-2.</title>
        <authorList>
            <person name="Heo J."/>
            <person name="Kim S.-J."/>
            <person name="Kim J.-S."/>
            <person name="Hong S.-B."/>
            <person name="Kwon S.-W."/>
        </authorList>
    </citation>
    <scope>NUCLEOTIDE SEQUENCE [LARGE SCALE GENOMIC DNA]</scope>
    <source>
        <strain evidence="6 7">FW100M-2</strain>
    </source>
</reference>
<dbReference type="SMART" id="SM00354">
    <property type="entry name" value="HTH_LACI"/>
    <property type="match status" value="1"/>
</dbReference>
<evidence type="ECO:0000313" key="6">
    <source>
        <dbReference type="EMBL" id="QAY67994.1"/>
    </source>
</evidence>
<feature type="domain" description="HTH lacI-type" evidence="5">
    <location>
        <begin position="5"/>
        <end position="59"/>
    </location>
</feature>
<gene>
    <name evidence="6" type="ORF">ET464_17995</name>
</gene>
<dbReference type="SUPFAM" id="SSF47413">
    <property type="entry name" value="lambda repressor-like DNA-binding domains"/>
    <property type="match status" value="1"/>
</dbReference>
<dbReference type="OrthoDB" id="2026446at2"/>
<evidence type="ECO:0000259" key="5">
    <source>
        <dbReference type="PROSITE" id="PS50932"/>
    </source>
</evidence>
<keyword evidence="4" id="KW-0804">Transcription</keyword>
<dbReference type="SUPFAM" id="SSF53822">
    <property type="entry name" value="Periplasmic binding protein-like I"/>
    <property type="match status" value="1"/>
</dbReference>
<dbReference type="GO" id="GO:0000976">
    <property type="term" value="F:transcription cis-regulatory region binding"/>
    <property type="evidence" value="ECO:0007669"/>
    <property type="project" value="TreeGrafter"/>
</dbReference>
<dbReference type="GO" id="GO:0003700">
    <property type="term" value="F:DNA-binding transcription factor activity"/>
    <property type="evidence" value="ECO:0007669"/>
    <property type="project" value="TreeGrafter"/>
</dbReference>
<keyword evidence="7" id="KW-1185">Reference proteome</keyword>
<keyword evidence="2" id="KW-0805">Transcription regulation</keyword>
<dbReference type="Pfam" id="PF13377">
    <property type="entry name" value="Peripla_BP_3"/>
    <property type="match status" value="1"/>
</dbReference>
<dbReference type="CDD" id="cd01392">
    <property type="entry name" value="HTH_LacI"/>
    <property type="match status" value="1"/>
</dbReference>
<protein>
    <submittedName>
        <fullName evidence="6">LacI family transcriptional regulator</fullName>
    </submittedName>
</protein>
<keyword evidence="3" id="KW-0238">DNA-binding</keyword>
<evidence type="ECO:0000256" key="2">
    <source>
        <dbReference type="ARBA" id="ARBA00023015"/>
    </source>
</evidence>
<evidence type="ECO:0000313" key="7">
    <source>
        <dbReference type="Proteomes" id="UP000293568"/>
    </source>
</evidence>
<dbReference type="InterPro" id="IPR010982">
    <property type="entry name" value="Lambda_DNA-bd_dom_sf"/>
</dbReference>
<proteinExistence type="predicted"/>
<organism evidence="6 7">
    <name type="scientific">Paenibacillus protaetiae</name>
    <dbReference type="NCBI Taxonomy" id="2509456"/>
    <lineage>
        <taxon>Bacteria</taxon>
        <taxon>Bacillati</taxon>
        <taxon>Bacillota</taxon>
        <taxon>Bacilli</taxon>
        <taxon>Bacillales</taxon>
        <taxon>Paenibacillaceae</taxon>
        <taxon>Paenibacillus</taxon>
    </lineage>
</organism>
<dbReference type="AlphaFoldDB" id="A0A4P6EY44"/>
<dbReference type="Pfam" id="PF00356">
    <property type="entry name" value="LacI"/>
    <property type="match status" value="1"/>
</dbReference>
<dbReference type="InterPro" id="IPR000843">
    <property type="entry name" value="HTH_LacI"/>
</dbReference>
<sequence>MANKVTMQQIADQLGLSKFAVSKALSGKSGVSAETREKIVSVATQLGYFANKQIKASASKRSEEAVSGGLPASGKETVIVLVPNVRNQTRESSYWGRIIDGIAAELQEREVGMVLVTEQFRDSFSNLINPNGVKGIIGVGFVSSQLLLEIRNLGIPFILVDHEDPLIPSDTLFMNNMECVRRVTNYLIGCGHRKLQFVGNIRYARSFADRWSGFRSMLEEHGLEQEQDRSLLGLTGEGRAEMLPDELEGALGRMKEQHTLPTAMVCANDLIAMRVIGILGQLGIAVPEQCSVTGFDNIEEAAHAVPALSTVHVDKEALGRRATEMLLRRVAHISEPQEKVLLSGEFILRDSTVYPLLQTALS</sequence>
<evidence type="ECO:0000256" key="4">
    <source>
        <dbReference type="ARBA" id="ARBA00023163"/>
    </source>
</evidence>
<dbReference type="InterPro" id="IPR046335">
    <property type="entry name" value="LacI/GalR-like_sensor"/>
</dbReference>
<dbReference type="Gene3D" id="3.40.50.2300">
    <property type="match status" value="2"/>
</dbReference>
<dbReference type="PANTHER" id="PTHR30146:SF148">
    <property type="entry name" value="HTH-TYPE TRANSCRIPTIONAL REPRESSOR PURR-RELATED"/>
    <property type="match status" value="1"/>
</dbReference>
<dbReference type="EMBL" id="CP035492">
    <property type="protein sequence ID" value="QAY67994.1"/>
    <property type="molecule type" value="Genomic_DNA"/>
</dbReference>
<dbReference type="Gene3D" id="1.10.260.40">
    <property type="entry name" value="lambda repressor-like DNA-binding domains"/>
    <property type="match status" value="1"/>
</dbReference>
<accession>A0A4P6EY44</accession>
<dbReference type="InterPro" id="IPR028082">
    <property type="entry name" value="Peripla_BP_I"/>
</dbReference>
<evidence type="ECO:0000256" key="3">
    <source>
        <dbReference type="ARBA" id="ARBA00023125"/>
    </source>
</evidence>
<name>A0A4P6EY44_9BACL</name>
<dbReference type="RefSeq" id="WP_129443337.1">
    <property type="nucleotide sequence ID" value="NZ_CP035492.1"/>
</dbReference>
<dbReference type="PROSITE" id="PS50932">
    <property type="entry name" value="HTH_LACI_2"/>
    <property type="match status" value="1"/>
</dbReference>
<dbReference type="Proteomes" id="UP000293568">
    <property type="component" value="Chromosome"/>
</dbReference>
<keyword evidence="1" id="KW-0678">Repressor</keyword>
<dbReference type="KEGG" id="pprt:ET464_17995"/>